<accession>A0A6A6BBS5</accession>
<dbReference type="Gene3D" id="3.40.630.30">
    <property type="match status" value="1"/>
</dbReference>
<organism evidence="2 3">
    <name type="scientific">Aplosporella prunicola CBS 121167</name>
    <dbReference type="NCBI Taxonomy" id="1176127"/>
    <lineage>
        <taxon>Eukaryota</taxon>
        <taxon>Fungi</taxon>
        <taxon>Dikarya</taxon>
        <taxon>Ascomycota</taxon>
        <taxon>Pezizomycotina</taxon>
        <taxon>Dothideomycetes</taxon>
        <taxon>Dothideomycetes incertae sedis</taxon>
        <taxon>Botryosphaeriales</taxon>
        <taxon>Aplosporellaceae</taxon>
        <taxon>Aplosporella</taxon>
    </lineage>
</organism>
<dbReference type="SUPFAM" id="SSF55729">
    <property type="entry name" value="Acyl-CoA N-acyltransferases (Nat)"/>
    <property type="match status" value="1"/>
</dbReference>
<dbReference type="PANTHER" id="PTHR42791:SF1">
    <property type="entry name" value="N-ACETYLTRANSFERASE DOMAIN-CONTAINING PROTEIN"/>
    <property type="match status" value="1"/>
</dbReference>
<dbReference type="OrthoDB" id="2115692at2759"/>
<evidence type="ECO:0000313" key="2">
    <source>
        <dbReference type="EMBL" id="KAF2140367.1"/>
    </source>
</evidence>
<dbReference type="CDD" id="cd04301">
    <property type="entry name" value="NAT_SF"/>
    <property type="match status" value="1"/>
</dbReference>
<dbReference type="Proteomes" id="UP000799438">
    <property type="component" value="Unassembled WGS sequence"/>
</dbReference>
<feature type="domain" description="N-acetyltransferase" evidence="1">
    <location>
        <begin position="3"/>
        <end position="201"/>
    </location>
</feature>
<protein>
    <recommendedName>
        <fullName evidence="1">N-acetyltransferase domain-containing protein</fullName>
    </recommendedName>
</protein>
<dbReference type="Pfam" id="PF13673">
    <property type="entry name" value="Acetyltransf_10"/>
    <property type="match status" value="1"/>
</dbReference>
<dbReference type="InterPro" id="IPR052523">
    <property type="entry name" value="Trichothecene_AcTrans"/>
</dbReference>
<keyword evidence="3" id="KW-1185">Reference proteome</keyword>
<evidence type="ECO:0000313" key="3">
    <source>
        <dbReference type="Proteomes" id="UP000799438"/>
    </source>
</evidence>
<dbReference type="InterPro" id="IPR016181">
    <property type="entry name" value="Acyl_CoA_acyltransferase"/>
</dbReference>
<name>A0A6A6BBS5_9PEZI</name>
<gene>
    <name evidence="2" type="ORF">K452DRAFT_230703</name>
</gene>
<dbReference type="InterPro" id="IPR000182">
    <property type="entry name" value="GNAT_dom"/>
</dbReference>
<sequence>MPLEVLPATPADVPAIVDVYFRAFQTGFAHTLLQDTPAVREWWGDGMAHAMTHDADAYFLKAVDTDGGQLVAFARWVRPRAQPQTEASLPPTFPEGANERLFRDFIGELFVRRMQLMGATPHWYLELLATHPAHQRRGAASLLIAAVLDDPANAETAAYVESSPQGVRLYPRHGFEPQGSLVLQIEGHGPYETLLMPRYVKVKGG</sequence>
<dbReference type="AlphaFoldDB" id="A0A6A6BBS5"/>
<dbReference type="EMBL" id="ML995490">
    <property type="protein sequence ID" value="KAF2140367.1"/>
    <property type="molecule type" value="Genomic_DNA"/>
</dbReference>
<dbReference type="PANTHER" id="PTHR42791">
    <property type="entry name" value="GNAT FAMILY ACETYLTRANSFERASE"/>
    <property type="match status" value="1"/>
</dbReference>
<dbReference type="RefSeq" id="XP_033396080.1">
    <property type="nucleotide sequence ID" value="XM_033537112.1"/>
</dbReference>
<evidence type="ECO:0000259" key="1">
    <source>
        <dbReference type="PROSITE" id="PS51186"/>
    </source>
</evidence>
<dbReference type="PROSITE" id="PS51186">
    <property type="entry name" value="GNAT"/>
    <property type="match status" value="1"/>
</dbReference>
<dbReference type="GeneID" id="54294608"/>
<reference evidence="2" key="1">
    <citation type="journal article" date="2020" name="Stud. Mycol.">
        <title>101 Dothideomycetes genomes: a test case for predicting lifestyles and emergence of pathogens.</title>
        <authorList>
            <person name="Haridas S."/>
            <person name="Albert R."/>
            <person name="Binder M."/>
            <person name="Bloem J."/>
            <person name="Labutti K."/>
            <person name="Salamov A."/>
            <person name="Andreopoulos B."/>
            <person name="Baker S."/>
            <person name="Barry K."/>
            <person name="Bills G."/>
            <person name="Bluhm B."/>
            <person name="Cannon C."/>
            <person name="Castanera R."/>
            <person name="Culley D."/>
            <person name="Daum C."/>
            <person name="Ezra D."/>
            <person name="Gonzalez J."/>
            <person name="Henrissat B."/>
            <person name="Kuo A."/>
            <person name="Liang C."/>
            <person name="Lipzen A."/>
            <person name="Lutzoni F."/>
            <person name="Magnuson J."/>
            <person name="Mondo S."/>
            <person name="Nolan M."/>
            <person name="Ohm R."/>
            <person name="Pangilinan J."/>
            <person name="Park H.-J."/>
            <person name="Ramirez L."/>
            <person name="Alfaro M."/>
            <person name="Sun H."/>
            <person name="Tritt A."/>
            <person name="Yoshinaga Y."/>
            <person name="Zwiers L.-H."/>
            <person name="Turgeon B."/>
            <person name="Goodwin S."/>
            <person name="Spatafora J."/>
            <person name="Crous P."/>
            <person name="Grigoriev I."/>
        </authorList>
    </citation>
    <scope>NUCLEOTIDE SEQUENCE</scope>
    <source>
        <strain evidence="2">CBS 121167</strain>
    </source>
</reference>
<proteinExistence type="predicted"/>
<dbReference type="GO" id="GO:0016747">
    <property type="term" value="F:acyltransferase activity, transferring groups other than amino-acyl groups"/>
    <property type="evidence" value="ECO:0007669"/>
    <property type="project" value="InterPro"/>
</dbReference>